<keyword evidence="2" id="KW-1133">Transmembrane helix</keyword>
<organism evidence="3 4">
    <name type="scientific">Iris pallida</name>
    <name type="common">Sweet iris</name>
    <dbReference type="NCBI Taxonomy" id="29817"/>
    <lineage>
        <taxon>Eukaryota</taxon>
        <taxon>Viridiplantae</taxon>
        <taxon>Streptophyta</taxon>
        <taxon>Embryophyta</taxon>
        <taxon>Tracheophyta</taxon>
        <taxon>Spermatophyta</taxon>
        <taxon>Magnoliopsida</taxon>
        <taxon>Liliopsida</taxon>
        <taxon>Asparagales</taxon>
        <taxon>Iridaceae</taxon>
        <taxon>Iridoideae</taxon>
        <taxon>Irideae</taxon>
        <taxon>Iris</taxon>
    </lineage>
</organism>
<proteinExistence type="predicted"/>
<dbReference type="AlphaFoldDB" id="A0AAX6E6W2"/>
<feature type="compositionally biased region" description="Gly residues" evidence="1">
    <location>
        <begin position="64"/>
        <end position="85"/>
    </location>
</feature>
<accession>A0AAX6E6W2</accession>
<sequence length="120" mass="12838">MRRRVEAWLHLLCASGLIMAIFHGLPHPCHREVDVEVAGEGRELALELPPRIATEAMDEEERGLGGAGGGGGRMLEVEGGGGGQGEGEEEAQGEVQVLEEGKGQELSGNDGYCYFYWTLA</sequence>
<gene>
    <name evidence="3" type="ORF">M6B38_203520</name>
</gene>
<evidence type="ECO:0000313" key="4">
    <source>
        <dbReference type="Proteomes" id="UP001140949"/>
    </source>
</evidence>
<reference evidence="3" key="1">
    <citation type="journal article" date="2023" name="GigaByte">
        <title>Genome assembly of the bearded iris, Iris pallida Lam.</title>
        <authorList>
            <person name="Bruccoleri R.E."/>
            <person name="Oakeley E.J."/>
            <person name="Faust A.M.E."/>
            <person name="Altorfer M."/>
            <person name="Dessus-Babus S."/>
            <person name="Burckhardt D."/>
            <person name="Oertli M."/>
            <person name="Naumann U."/>
            <person name="Petersen F."/>
            <person name="Wong J."/>
        </authorList>
    </citation>
    <scope>NUCLEOTIDE SEQUENCE</scope>
    <source>
        <strain evidence="3">GSM-AAB239-AS_SAM_17_03QT</strain>
    </source>
</reference>
<keyword evidence="4" id="KW-1185">Reference proteome</keyword>
<dbReference type="EMBL" id="JANAVB010039220">
    <property type="protein sequence ID" value="KAJ6799778.1"/>
    <property type="molecule type" value="Genomic_DNA"/>
</dbReference>
<reference evidence="3" key="2">
    <citation type="submission" date="2023-04" db="EMBL/GenBank/DDBJ databases">
        <authorList>
            <person name="Bruccoleri R.E."/>
            <person name="Oakeley E.J."/>
            <person name="Faust A.-M."/>
            <person name="Dessus-Babus S."/>
            <person name="Altorfer M."/>
            <person name="Burckhardt D."/>
            <person name="Oertli M."/>
            <person name="Naumann U."/>
            <person name="Petersen F."/>
            <person name="Wong J."/>
        </authorList>
    </citation>
    <scope>NUCLEOTIDE SEQUENCE</scope>
    <source>
        <strain evidence="3">GSM-AAB239-AS_SAM_17_03QT</strain>
        <tissue evidence="3">Leaf</tissue>
    </source>
</reference>
<evidence type="ECO:0000313" key="3">
    <source>
        <dbReference type="EMBL" id="KAJ6799778.1"/>
    </source>
</evidence>
<protein>
    <submittedName>
        <fullName evidence="3">Uncharacterized protein</fullName>
    </submittedName>
</protein>
<feature type="region of interest" description="Disordered" evidence="1">
    <location>
        <begin position="56"/>
        <end position="94"/>
    </location>
</feature>
<keyword evidence="2" id="KW-0812">Transmembrane</keyword>
<keyword evidence="2" id="KW-0472">Membrane</keyword>
<evidence type="ECO:0000256" key="1">
    <source>
        <dbReference type="SAM" id="MobiDB-lite"/>
    </source>
</evidence>
<feature type="transmembrane region" description="Helical" evidence="2">
    <location>
        <begin position="7"/>
        <end position="25"/>
    </location>
</feature>
<name>A0AAX6E6W2_IRIPA</name>
<dbReference type="Proteomes" id="UP001140949">
    <property type="component" value="Unassembled WGS sequence"/>
</dbReference>
<comment type="caution">
    <text evidence="3">The sequence shown here is derived from an EMBL/GenBank/DDBJ whole genome shotgun (WGS) entry which is preliminary data.</text>
</comment>
<evidence type="ECO:0000256" key="2">
    <source>
        <dbReference type="SAM" id="Phobius"/>
    </source>
</evidence>